<protein>
    <recommendedName>
        <fullName evidence="7">CFEM domain-containing protein</fullName>
    </recommendedName>
</protein>
<evidence type="ECO:0000313" key="8">
    <source>
        <dbReference type="EMBL" id="KAK7679506.1"/>
    </source>
</evidence>
<dbReference type="EMBL" id="JASBNA010000058">
    <property type="protein sequence ID" value="KAK7679506.1"/>
    <property type="molecule type" value="Genomic_DNA"/>
</dbReference>
<gene>
    <name evidence="8" type="ORF">QCA50_017407</name>
</gene>
<feature type="chain" id="PRO_5043586777" description="CFEM domain-containing protein" evidence="6">
    <location>
        <begin position="18"/>
        <end position="253"/>
    </location>
</feature>
<dbReference type="GO" id="GO:0005576">
    <property type="term" value="C:extracellular region"/>
    <property type="evidence" value="ECO:0007669"/>
    <property type="project" value="UniProtKB-SubCell"/>
</dbReference>
<dbReference type="SMART" id="SM00747">
    <property type="entry name" value="CFEM"/>
    <property type="match status" value="1"/>
</dbReference>
<evidence type="ECO:0000313" key="9">
    <source>
        <dbReference type="Proteomes" id="UP001385951"/>
    </source>
</evidence>
<accession>A0AAW0FG05</accession>
<evidence type="ECO:0000256" key="5">
    <source>
        <dbReference type="SAM" id="MobiDB-lite"/>
    </source>
</evidence>
<sequence>MFKFTLSAFLVASVAKAVNYETYPSVAHTASFDGFADPIYDKVPSCAQKCLRDTVSDAEDTVCPYWDTGCLCVMESFNDAQVSCLVDACSGTDINSFTSLATSLCSSAGVGSPYWYIASSDSSLLASAAAKTTVDSESSATSAAASAAASAEATQAVSSTEAEAASSAPPVTSSSVAETSAPADNGSSAEAPAESSAVESDSLVESLSSNEGENSSSSSAESTSSESSPAVEQANMAPSKAPISILITLAVSF</sequence>
<feature type="signal peptide" evidence="6">
    <location>
        <begin position="1"/>
        <end position="17"/>
    </location>
</feature>
<feature type="region of interest" description="Disordered" evidence="5">
    <location>
        <begin position="160"/>
        <end position="239"/>
    </location>
</feature>
<dbReference type="AlphaFoldDB" id="A0AAW0FG05"/>
<reference evidence="8 9" key="1">
    <citation type="submission" date="2022-09" db="EMBL/GenBank/DDBJ databases">
        <authorList>
            <person name="Palmer J.M."/>
        </authorList>
    </citation>
    <scope>NUCLEOTIDE SEQUENCE [LARGE SCALE GENOMIC DNA]</scope>
    <source>
        <strain evidence="8 9">DSM 7382</strain>
    </source>
</reference>
<dbReference type="Proteomes" id="UP001385951">
    <property type="component" value="Unassembled WGS sequence"/>
</dbReference>
<proteinExistence type="predicted"/>
<dbReference type="PROSITE" id="PS52012">
    <property type="entry name" value="CFEM"/>
    <property type="match status" value="1"/>
</dbReference>
<feature type="compositionally biased region" description="Low complexity" evidence="5">
    <location>
        <begin position="160"/>
        <end position="178"/>
    </location>
</feature>
<name>A0AAW0FG05_9APHY</name>
<organism evidence="8 9">
    <name type="scientific">Cerrena zonata</name>
    <dbReference type="NCBI Taxonomy" id="2478898"/>
    <lineage>
        <taxon>Eukaryota</taxon>
        <taxon>Fungi</taxon>
        <taxon>Dikarya</taxon>
        <taxon>Basidiomycota</taxon>
        <taxon>Agaricomycotina</taxon>
        <taxon>Agaricomycetes</taxon>
        <taxon>Polyporales</taxon>
        <taxon>Cerrenaceae</taxon>
        <taxon>Cerrena</taxon>
    </lineage>
</organism>
<keyword evidence="3 6" id="KW-0732">Signal</keyword>
<dbReference type="Pfam" id="PF05730">
    <property type="entry name" value="CFEM"/>
    <property type="match status" value="1"/>
</dbReference>
<feature type="compositionally biased region" description="Low complexity" evidence="5">
    <location>
        <begin position="187"/>
        <end position="232"/>
    </location>
</feature>
<comment type="caution">
    <text evidence="8">The sequence shown here is derived from an EMBL/GenBank/DDBJ whole genome shotgun (WGS) entry which is preliminary data.</text>
</comment>
<keyword evidence="9" id="KW-1185">Reference proteome</keyword>
<evidence type="ECO:0000256" key="2">
    <source>
        <dbReference type="ARBA" id="ARBA00022525"/>
    </source>
</evidence>
<dbReference type="InterPro" id="IPR008427">
    <property type="entry name" value="Extracellular_membr_CFEM_dom"/>
</dbReference>
<evidence type="ECO:0000259" key="7">
    <source>
        <dbReference type="PROSITE" id="PS52012"/>
    </source>
</evidence>
<evidence type="ECO:0000256" key="3">
    <source>
        <dbReference type="ARBA" id="ARBA00022729"/>
    </source>
</evidence>
<feature type="domain" description="CFEM" evidence="7">
    <location>
        <begin position="18"/>
        <end position="132"/>
    </location>
</feature>
<keyword evidence="4" id="KW-1015">Disulfide bond</keyword>
<evidence type="ECO:0000256" key="6">
    <source>
        <dbReference type="SAM" id="SignalP"/>
    </source>
</evidence>
<evidence type="ECO:0000256" key="1">
    <source>
        <dbReference type="ARBA" id="ARBA00004613"/>
    </source>
</evidence>
<comment type="subcellular location">
    <subcellularLocation>
        <location evidence="1">Secreted</location>
    </subcellularLocation>
</comment>
<evidence type="ECO:0000256" key="4">
    <source>
        <dbReference type="ARBA" id="ARBA00023157"/>
    </source>
</evidence>
<keyword evidence="2" id="KW-0964">Secreted</keyword>